<feature type="compositionally biased region" description="Basic and acidic residues" evidence="1">
    <location>
        <begin position="55"/>
        <end position="65"/>
    </location>
</feature>
<evidence type="ECO:0000313" key="2">
    <source>
        <dbReference type="EMBL" id="KAF4678946.1"/>
    </source>
</evidence>
<protein>
    <submittedName>
        <fullName evidence="2">Uncharacterized protein</fullName>
    </submittedName>
</protein>
<proteinExistence type="predicted"/>
<accession>A0A7J6N5B6</accession>
<name>A0A7J6N5B6_PEROL</name>
<dbReference type="EMBL" id="JABANP010000811">
    <property type="protein sequence ID" value="KAF4678946.1"/>
    <property type="molecule type" value="Genomic_DNA"/>
</dbReference>
<evidence type="ECO:0000256" key="1">
    <source>
        <dbReference type="SAM" id="MobiDB-lite"/>
    </source>
</evidence>
<feature type="region of interest" description="Disordered" evidence="1">
    <location>
        <begin position="1"/>
        <end position="79"/>
    </location>
</feature>
<gene>
    <name evidence="2" type="ORF">FOZ60_015867</name>
</gene>
<dbReference type="AlphaFoldDB" id="A0A7J6N5B6"/>
<reference evidence="2 3" key="1">
    <citation type="submission" date="2020-04" db="EMBL/GenBank/DDBJ databases">
        <title>Perkinsus olseni comparative genomics.</title>
        <authorList>
            <person name="Bogema D.R."/>
        </authorList>
    </citation>
    <scope>NUCLEOTIDE SEQUENCE [LARGE SCALE GENOMIC DNA]</scope>
    <source>
        <strain evidence="2">00978-12</strain>
    </source>
</reference>
<organism evidence="2 3">
    <name type="scientific">Perkinsus olseni</name>
    <name type="common">Perkinsus atlanticus</name>
    <dbReference type="NCBI Taxonomy" id="32597"/>
    <lineage>
        <taxon>Eukaryota</taxon>
        <taxon>Sar</taxon>
        <taxon>Alveolata</taxon>
        <taxon>Perkinsozoa</taxon>
        <taxon>Perkinsea</taxon>
        <taxon>Perkinsida</taxon>
        <taxon>Perkinsidae</taxon>
        <taxon>Perkinsus</taxon>
    </lineage>
</organism>
<dbReference type="Proteomes" id="UP000541610">
    <property type="component" value="Unassembled WGS sequence"/>
</dbReference>
<comment type="caution">
    <text evidence="2">The sequence shown here is derived from an EMBL/GenBank/DDBJ whole genome shotgun (WGS) entry which is preliminary data.</text>
</comment>
<evidence type="ECO:0000313" key="3">
    <source>
        <dbReference type="Proteomes" id="UP000541610"/>
    </source>
</evidence>
<sequence length="311" mass="33623">MVHHPRRDSGTLPNAGESRKAREHLAETPEDQSLGDGTGGSSGSTQQGSSPARGDSIKHTSENPERSNPVTPSTGKRKKKALSPLIFLKPALTEPVSVWDELRSTVEAHREESEGRASLSTAELGRLTPYAAVEYLLGCGNPHGIGWRDLCFCDRSGNSLGLDLPRFIATYGLGLSDQRVHDPSLEAAIANARRRLDTTSDSNTALSNLVPGVTINPRFNDRDFMRHLERSTQACKVNPSPLRLLAIAAVLPSRFTEVIRDELVRDAALPVTEGVSGLKSEDARLGENIGVVETFLESLAESKSTLQLGRD</sequence>
<dbReference type="OrthoDB" id="10472614at2759"/>
<feature type="compositionally biased region" description="Basic and acidic residues" evidence="1">
    <location>
        <begin position="17"/>
        <end position="27"/>
    </location>
</feature>